<keyword evidence="1" id="KW-1133">Transmembrane helix</keyword>
<dbReference type="EMBL" id="JAGGLL010000023">
    <property type="protein sequence ID" value="MBP2023114.1"/>
    <property type="molecule type" value="Genomic_DNA"/>
</dbReference>
<organism evidence="2 3">
    <name type="scientific">Clostridium punense</name>
    <dbReference type="NCBI Taxonomy" id="1054297"/>
    <lineage>
        <taxon>Bacteria</taxon>
        <taxon>Bacillati</taxon>
        <taxon>Bacillota</taxon>
        <taxon>Clostridia</taxon>
        <taxon>Eubacteriales</taxon>
        <taxon>Clostridiaceae</taxon>
        <taxon>Clostridium</taxon>
    </lineage>
</organism>
<accession>A0ABS4K5R0</accession>
<dbReference type="Proteomes" id="UP001519308">
    <property type="component" value="Unassembled WGS sequence"/>
</dbReference>
<sequence length="172" mass="18978">MSKSTRNLIIGFFVVLICAFGIWRAYEFGFNDLLGIVEKKAEEKKTEEQKNEEAATQPPVLSEAMSKIKSEEDILNAMHSMANTLIVPVDGQIWGKEPITKDKISQLISIVDNSSSSHKEELLSILNKWNSGDFSTAVEDHNKVWKLLGGTVGKAANVNEEGVKETLANLGN</sequence>
<name>A0ABS4K5R0_9CLOT</name>
<evidence type="ECO:0000313" key="2">
    <source>
        <dbReference type="EMBL" id="MBP2023114.1"/>
    </source>
</evidence>
<dbReference type="RefSeq" id="WP_209649728.1">
    <property type="nucleotide sequence ID" value="NZ_JAGGLL010000023.1"/>
</dbReference>
<protein>
    <submittedName>
        <fullName evidence="2">Uncharacterized protein</fullName>
    </submittedName>
</protein>
<comment type="caution">
    <text evidence="2">The sequence shown here is derived from an EMBL/GenBank/DDBJ whole genome shotgun (WGS) entry which is preliminary data.</text>
</comment>
<feature type="transmembrane region" description="Helical" evidence="1">
    <location>
        <begin position="7"/>
        <end position="26"/>
    </location>
</feature>
<keyword evidence="1" id="KW-0472">Membrane</keyword>
<evidence type="ECO:0000313" key="3">
    <source>
        <dbReference type="Proteomes" id="UP001519308"/>
    </source>
</evidence>
<keyword evidence="3" id="KW-1185">Reference proteome</keyword>
<proteinExistence type="predicted"/>
<dbReference type="Pfam" id="PF19754">
    <property type="entry name" value="DUF6241"/>
    <property type="match status" value="1"/>
</dbReference>
<keyword evidence="1" id="KW-0812">Transmembrane</keyword>
<evidence type="ECO:0000256" key="1">
    <source>
        <dbReference type="SAM" id="Phobius"/>
    </source>
</evidence>
<reference evidence="2 3" key="1">
    <citation type="submission" date="2021-03" db="EMBL/GenBank/DDBJ databases">
        <title>Genomic Encyclopedia of Type Strains, Phase IV (KMG-IV): sequencing the most valuable type-strain genomes for metagenomic binning, comparative biology and taxonomic classification.</title>
        <authorList>
            <person name="Goeker M."/>
        </authorList>
    </citation>
    <scope>NUCLEOTIDE SEQUENCE [LARGE SCALE GENOMIC DNA]</scope>
    <source>
        <strain evidence="2 3">DSM 28650</strain>
    </source>
</reference>
<dbReference type="InterPro" id="IPR046208">
    <property type="entry name" value="DUF6241"/>
</dbReference>
<gene>
    <name evidence="2" type="ORF">J2Z44_002948</name>
</gene>